<proteinExistence type="predicted"/>
<dbReference type="EMBL" id="KU529792">
    <property type="protein sequence ID" value="AMQ35819.1"/>
    <property type="molecule type" value="Genomic_DNA"/>
</dbReference>
<name>Q9DVU1_9BBAC</name>
<dbReference type="Pfam" id="PF06648">
    <property type="entry name" value="AcMNPV_Ac75"/>
    <property type="match status" value="1"/>
</dbReference>
<evidence type="ECO:0000313" key="5">
    <source>
        <dbReference type="EMBL" id="AMQ36053.1"/>
    </source>
</evidence>
<reference evidence="1 9" key="1">
    <citation type="journal article" date="2000" name="Virology">
        <title>Sequence analysis of the Plutella xylostella granulovirus genome.</title>
        <authorList>
            <person name="Hashimoto Y."/>
            <person name="Hayakawa T."/>
            <person name="Ueno Y."/>
            <person name="Fujita T."/>
            <person name="Sano Y."/>
            <person name="Matsumoto T."/>
        </authorList>
    </citation>
    <scope>NUCLEOTIDE SEQUENCE [LARGE SCALE GENOMIC DNA]</scope>
    <source>
        <strain evidence="1 9">K1</strain>
    </source>
</reference>
<keyword evidence="9" id="KW-1185">Reference proteome</keyword>
<dbReference type="EMBL" id="MN099284">
    <property type="protein sequence ID" value="QKV50015.1"/>
    <property type="molecule type" value="Genomic_DNA"/>
</dbReference>
<protein>
    <submittedName>
        <fullName evidence="2 6">ORF90 protein</fullName>
    </submittedName>
    <submittedName>
        <fullName evidence="3">PxGV-Korf90 protein</fullName>
    </submittedName>
    <submittedName>
        <fullName evidence="4">PxGV-Morf90 protein</fullName>
    </submittedName>
    <submittedName>
        <fullName evidence="5">PxGV-Torf90 protein</fullName>
    </submittedName>
    <submittedName>
        <fullName evidence="1">PxORF92 peptide</fullName>
    </submittedName>
</protein>
<dbReference type="EMBL" id="KU529791">
    <property type="protein sequence ID" value="AMQ35702.1"/>
    <property type="molecule type" value="Genomic_DNA"/>
</dbReference>
<dbReference type="EMBL" id="KU529793">
    <property type="protein sequence ID" value="AMQ35936.1"/>
    <property type="molecule type" value="Genomic_DNA"/>
</dbReference>
<dbReference type="OrthoDB" id="17968at10239"/>
<dbReference type="EMBL" id="MN099286">
    <property type="protein sequence ID" value="QKV50251.1"/>
    <property type="molecule type" value="Genomic_DNA"/>
</dbReference>
<dbReference type="RefSeq" id="NP_068311.1">
    <property type="nucleotide sequence ID" value="NC_002593.1"/>
</dbReference>
<evidence type="ECO:0000313" key="9">
    <source>
        <dbReference type="Proteomes" id="UP000201310"/>
    </source>
</evidence>
<evidence type="ECO:0000313" key="1">
    <source>
        <dbReference type="EMBL" id="AAG27390.1"/>
    </source>
</evidence>
<dbReference type="EMBL" id="KU529794">
    <property type="protein sequence ID" value="AMQ36053.1"/>
    <property type="molecule type" value="Genomic_DNA"/>
</dbReference>
<reference evidence="2" key="2">
    <citation type="submission" date="2016-01" db="EMBL/GenBank/DDBJ databases">
        <title>Complete Genome Sequences of Four Plutella xylostella Granulovirus Isolates.</title>
        <authorList>
            <person name="Spence R.J."/>
            <person name="Noune C."/>
            <person name="Hauxwell C."/>
        </authorList>
    </citation>
    <scope>NUCLEOTIDE SEQUENCE</scope>
    <source>
        <strain evidence="2">PxGV_C</strain>
        <strain evidence="3">PxGV_K</strain>
        <strain evidence="4">PxGV_M</strain>
        <strain evidence="5">PxGV_T</strain>
    </source>
</reference>
<dbReference type="GeneID" id="912161"/>
<evidence type="ECO:0000313" key="2">
    <source>
        <dbReference type="EMBL" id="AMQ35702.1"/>
    </source>
</evidence>
<dbReference type="InterPro" id="IPR010594">
    <property type="entry name" value="AcMNPV_Ac75"/>
</dbReference>
<evidence type="ECO:0000313" key="3">
    <source>
        <dbReference type="EMBL" id="AMQ35819.1"/>
    </source>
</evidence>
<organism evidence="1 9">
    <name type="scientific">Plutella xylostella granulovirus</name>
    <dbReference type="NCBI Taxonomy" id="98383"/>
    <lineage>
        <taxon>Viruses</taxon>
        <taxon>Viruses incertae sedis</taxon>
        <taxon>Naldaviricetes</taxon>
        <taxon>Lefavirales</taxon>
        <taxon>Baculoviridae</taxon>
        <taxon>Betabaculovirus</taxon>
        <taxon>Betabaculovirus pluxylostellae</taxon>
    </lineage>
</organism>
<dbReference type="KEGG" id="vg:912161"/>
<gene>
    <name evidence="1" type="primary">Pxorf92</name>
    <name evidence="6" type="synonym">ORF90</name>
    <name evidence="2" type="synonym">PxGV-Corf90</name>
    <name evidence="3" type="synonym">PxGV-Korf90</name>
    <name evidence="4" type="synonym">PxGV-Morf90</name>
    <name evidence="5" type="synonym">PxGV-Torf90</name>
</gene>
<evidence type="ECO:0000313" key="8">
    <source>
        <dbReference type="EMBL" id="QKV50251.1"/>
    </source>
</evidence>
<dbReference type="Proteomes" id="UP000201310">
    <property type="component" value="Segment"/>
</dbReference>
<evidence type="ECO:0000313" key="6">
    <source>
        <dbReference type="EMBL" id="QKV50015.1"/>
    </source>
</evidence>
<dbReference type="EMBL" id="AF270937">
    <property type="protein sequence ID" value="AAG27390.1"/>
    <property type="molecule type" value="Genomic_DNA"/>
</dbReference>
<evidence type="ECO:0000313" key="4">
    <source>
        <dbReference type="EMBL" id="AMQ35936.1"/>
    </source>
</evidence>
<reference evidence="6" key="3">
    <citation type="submission" date="2019-06" db="EMBL/GenBank/DDBJ databases">
        <title>Plutella xylostella granulovirus.</title>
        <authorList>
            <person name="Li L."/>
            <person name="Zhang M."/>
        </authorList>
    </citation>
    <scope>NUCLEOTIDE SEQUENCE</scope>
    <source>
        <strain evidence="7">PlxyGV_B</strain>
        <strain evidence="8">PlxyGV_NW</strain>
        <strain evidence="6">PlxyGV_W</strain>
    </source>
</reference>
<evidence type="ECO:0000313" key="7">
    <source>
        <dbReference type="EMBL" id="QKV50133.1"/>
    </source>
</evidence>
<dbReference type="EMBL" id="MN099285">
    <property type="protein sequence ID" value="QKV50133.1"/>
    <property type="molecule type" value="Genomic_DNA"/>
</dbReference>
<accession>Q9DVU1</accession>
<sequence>MNFDFLKDLINLAAPIKTCFVIKHLKYNVSFIVQDHDETGDTTLVDKLEILLHRFLEDELNEDALYDLLSYKLQLDRHQFHYLYSKLKQDVSIKSIVKKILFVLKDKNNLKSRMDTLVTEDDYIYTAEFLIRECNNAVKYTTNLH</sequence>